<dbReference type="EMBL" id="CP026538">
    <property type="protein sequence ID" value="QAZ68266.1"/>
    <property type="molecule type" value="Genomic_DNA"/>
</dbReference>
<evidence type="ECO:0000313" key="2">
    <source>
        <dbReference type="Proteomes" id="UP000293296"/>
    </source>
</evidence>
<accession>A0A4P6HND0</accession>
<name>A0A4P6HND0_9BACT</name>
<keyword evidence="2" id="KW-1185">Reference proteome</keyword>
<gene>
    <name evidence="1" type="ORF">C3Y92_13960</name>
</gene>
<dbReference type="OrthoDB" id="5458306at2"/>
<proteinExistence type="predicted"/>
<protein>
    <submittedName>
        <fullName evidence="1">Uncharacterized protein</fullName>
    </submittedName>
</protein>
<dbReference type="KEGG" id="dcb:C3Y92_13960"/>
<reference evidence="1 2" key="1">
    <citation type="submission" date="2018-02" db="EMBL/GenBank/DDBJ databases">
        <title>Genome sequence of Desulfovibrio carbinolicus DSM 3852.</title>
        <authorList>
            <person name="Wilbanks E."/>
            <person name="Skennerton C.T."/>
            <person name="Orphan V.J."/>
        </authorList>
    </citation>
    <scope>NUCLEOTIDE SEQUENCE [LARGE SCALE GENOMIC DNA]</scope>
    <source>
        <strain evidence="1 2">DSM 3852</strain>
    </source>
</reference>
<sequence length="157" mass="17293">MSREIQLSLLTHGDAQAKLAGFNATIKVAMQHALSEARPILSREQVLDRMNGIAASAGVKLTVGNSRGLSLPTLDKWLNPADREHLPSILALHIFCLAVGNLAPFCLILGLHGCELMTPEDKRLRNYGLACIESKQKRKVLRRLEEEIEHGTSHGLR</sequence>
<evidence type="ECO:0000313" key="1">
    <source>
        <dbReference type="EMBL" id="QAZ68266.1"/>
    </source>
</evidence>
<dbReference type="AlphaFoldDB" id="A0A4P6HND0"/>
<dbReference type="Proteomes" id="UP000293296">
    <property type="component" value="Chromosome"/>
</dbReference>
<organism evidence="1 2">
    <name type="scientific">Solidesulfovibrio carbinolicus</name>
    <dbReference type="NCBI Taxonomy" id="296842"/>
    <lineage>
        <taxon>Bacteria</taxon>
        <taxon>Pseudomonadati</taxon>
        <taxon>Thermodesulfobacteriota</taxon>
        <taxon>Desulfovibrionia</taxon>
        <taxon>Desulfovibrionales</taxon>
        <taxon>Desulfovibrionaceae</taxon>
        <taxon>Solidesulfovibrio</taxon>
    </lineage>
</organism>
<dbReference type="RefSeq" id="WP_129353599.1">
    <property type="nucleotide sequence ID" value="NZ_CP026538.1"/>
</dbReference>